<feature type="compositionally biased region" description="Basic and acidic residues" evidence="1">
    <location>
        <begin position="202"/>
        <end position="214"/>
    </location>
</feature>
<proteinExistence type="predicted"/>
<dbReference type="Proteomes" id="UP001172159">
    <property type="component" value="Unassembled WGS sequence"/>
</dbReference>
<protein>
    <submittedName>
        <fullName evidence="2">Uncharacterized protein</fullName>
    </submittedName>
</protein>
<sequence length="230" mass="26220">MREEGLLDDAVIRWAPTIDALHATFTDNAPLCPPLSPSGSNEQEFNQFWCSVLTSLAIKIEADASIPLYLTSPPRPTFSIKLFSKPASNGIPSVVDLPFQIVLSNPSGVTKGDLIRGVRDYLYSEEESRKRVIYRPRQEGDGLGKWEEADMERVVVYDATWFMMDNQEEPPDDDEERYEGCTWKDPEIVLYCCTMERVEEQRRENKELEDKYTDESVWPGTLGNFGTPEP</sequence>
<evidence type="ECO:0000313" key="3">
    <source>
        <dbReference type="Proteomes" id="UP001172159"/>
    </source>
</evidence>
<keyword evidence="3" id="KW-1185">Reference proteome</keyword>
<organism evidence="2 3">
    <name type="scientific">Apiosordaria backusii</name>
    <dbReference type="NCBI Taxonomy" id="314023"/>
    <lineage>
        <taxon>Eukaryota</taxon>
        <taxon>Fungi</taxon>
        <taxon>Dikarya</taxon>
        <taxon>Ascomycota</taxon>
        <taxon>Pezizomycotina</taxon>
        <taxon>Sordariomycetes</taxon>
        <taxon>Sordariomycetidae</taxon>
        <taxon>Sordariales</taxon>
        <taxon>Lasiosphaeriaceae</taxon>
        <taxon>Apiosordaria</taxon>
    </lineage>
</organism>
<evidence type="ECO:0000313" key="2">
    <source>
        <dbReference type="EMBL" id="KAK0747361.1"/>
    </source>
</evidence>
<evidence type="ECO:0000256" key="1">
    <source>
        <dbReference type="SAM" id="MobiDB-lite"/>
    </source>
</evidence>
<gene>
    <name evidence="2" type="ORF">B0T21DRAFT_354148</name>
</gene>
<comment type="caution">
    <text evidence="2">The sequence shown here is derived from an EMBL/GenBank/DDBJ whole genome shotgun (WGS) entry which is preliminary data.</text>
</comment>
<feature type="region of interest" description="Disordered" evidence="1">
    <location>
        <begin position="202"/>
        <end position="230"/>
    </location>
</feature>
<dbReference type="AlphaFoldDB" id="A0AA40K646"/>
<name>A0AA40K646_9PEZI</name>
<accession>A0AA40K646</accession>
<dbReference type="EMBL" id="JAUKTV010000001">
    <property type="protein sequence ID" value="KAK0747361.1"/>
    <property type="molecule type" value="Genomic_DNA"/>
</dbReference>
<reference evidence="2" key="1">
    <citation type="submission" date="2023-06" db="EMBL/GenBank/DDBJ databases">
        <title>Genome-scale phylogeny and comparative genomics of the fungal order Sordariales.</title>
        <authorList>
            <consortium name="Lawrence Berkeley National Laboratory"/>
            <person name="Hensen N."/>
            <person name="Bonometti L."/>
            <person name="Westerberg I."/>
            <person name="Brannstrom I.O."/>
            <person name="Guillou S."/>
            <person name="Cros-Aarteil S."/>
            <person name="Calhoun S."/>
            <person name="Haridas S."/>
            <person name="Kuo A."/>
            <person name="Mondo S."/>
            <person name="Pangilinan J."/>
            <person name="Riley R."/>
            <person name="Labutti K."/>
            <person name="Andreopoulos B."/>
            <person name="Lipzen A."/>
            <person name="Chen C."/>
            <person name="Yanf M."/>
            <person name="Daum C."/>
            <person name="Ng V."/>
            <person name="Clum A."/>
            <person name="Steindorff A."/>
            <person name="Ohm R."/>
            <person name="Martin F."/>
            <person name="Silar P."/>
            <person name="Natvig D."/>
            <person name="Lalanne C."/>
            <person name="Gautier V."/>
            <person name="Ament-Velasquez S.L."/>
            <person name="Kruys A."/>
            <person name="Hutchinson M.I."/>
            <person name="Powell A.J."/>
            <person name="Barry K."/>
            <person name="Miller A.N."/>
            <person name="Grigoriev I.V."/>
            <person name="Debuchy R."/>
            <person name="Gladieux P."/>
            <person name="Thoren M.H."/>
            <person name="Johannesson H."/>
        </authorList>
    </citation>
    <scope>NUCLEOTIDE SEQUENCE</scope>
    <source>
        <strain evidence="2">CBS 540.89</strain>
    </source>
</reference>